<keyword evidence="8" id="KW-1185">Reference proteome</keyword>
<dbReference type="PROSITE" id="PS50072">
    <property type="entry name" value="CSA_PPIASE_2"/>
    <property type="match status" value="1"/>
</dbReference>
<dbReference type="InterPro" id="IPR023222">
    <property type="entry name" value="PsbQ-like_dom_sf"/>
</dbReference>
<keyword evidence="4 7" id="KW-0413">Isomerase</keyword>
<reference evidence="7 8" key="1">
    <citation type="submission" date="2016-11" db="EMBL/GenBank/DDBJ databases">
        <title>Draft Genome Sequences of Nine Cyanobacterial Strains from Diverse Habitats.</title>
        <authorList>
            <person name="Zhu T."/>
            <person name="Hou S."/>
            <person name="Lu X."/>
            <person name="Hess W.R."/>
        </authorList>
    </citation>
    <scope>NUCLEOTIDE SEQUENCE [LARGE SCALE GENOMIC DNA]</scope>
    <source>
        <strain evidence="7 8">NIES-593</strain>
    </source>
</reference>
<dbReference type="SUPFAM" id="SSF101112">
    <property type="entry name" value="Oxygen-evolving enhancer protein 3"/>
    <property type="match status" value="1"/>
</dbReference>
<evidence type="ECO:0000256" key="2">
    <source>
        <dbReference type="ARBA" id="ARBA00023078"/>
    </source>
</evidence>
<dbReference type="InterPro" id="IPR048563">
    <property type="entry name" value="CYP38_PsbQ-like"/>
</dbReference>
<evidence type="ECO:0000256" key="4">
    <source>
        <dbReference type="ARBA" id="ARBA00023235"/>
    </source>
</evidence>
<evidence type="ECO:0000256" key="1">
    <source>
        <dbReference type="ARBA" id="ARBA00013194"/>
    </source>
</evidence>
<gene>
    <name evidence="7" type="ORF">NIES593_12500</name>
</gene>
<dbReference type="Gene3D" id="2.40.100.10">
    <property type="entry name" value="Cyclophilin-like"/>
    <property type="match status" value="1"/>
</dbReference>
<feature type="domain" description="PPIase cyclophilin-type" evidence="6">
    <location>
        <begin position="201"/>
        <end position="356"/>
    </location>
</feature>
<evidence type="ECO:0000256" key="5">
    <source>
        <dbReference type="SAM" id="Coils"/>
    </source>
</evidence>
<keyword evidence="3" id="KW-0697">Rotamase</keyword>
<evidence type="ECO:0000259" key="6">
    <source>
        <dbReference type="PROSITE" id="PS50072"/>
    </source>
</evidence>
<sequence length="380" mass="41862">MKPIKILWLRWCRHLLKTSLVALLLVSLSVSLSGAGWNWEPANSVLIAALAQGNAITDPYAILRYSLPIDNQAVRQLQDAIEDISNHLRGKRWGPIEKDVKVATKILSSKESDLLASVPDDRKPRAEAAIAQIKEEIAQLQDAVKAQDKNQVWSKRRELLARIGQLEELMVQGFPFEVPAKYANLPQLKGRATVEMETTKGLLTIVVDGYSAPVNGGNFVDLVNRGFYDGLPFISLEDDFVVQTGDPPGPEAGFIDPKTKQYRAIPLEVLVKGEKEPIYGITLEDAGIYLPDLALPFNAYGAVALARPSDDPNGGSSQFFFFKFDNELTPPGFNLMDGRYSVFGYVVEGKEVLEQLTDKDKIIAAKVVDGLDNLVQPQAS</sequence>
<accession>A0A1U7HG96</accession>
<dbReference type="InterPro" id="IPR029000">
    <property type="entry name" value="Cyclophilin-like_dom_sf"/>
</dbReference>
<dbReference type="Proteomes" id="UP000186868">
    <property type="component" value="Unassembled WGS sequence"/>
</dbReference>
<evidence type="ECO:0000313" key="7">
    <source>
        <dbReference type="EMBL" id="OKH22606.1"/>
    </source>
</evidence>
<dbReference type="GO" id="GO:0003755">
    <property type="term" value="F:peptidyl-prolyl cis-trans isomerase activity"/>
    <property type="evidence" value="ECO:0007669"/>
    <property type="project" value="UniProtKB-KW"/>
</dbReference>
<dbReference type="CDD" id="cd01924">
    <property type="entry name" value="cyclophilin_TLP40_like"/>
    <property type="match status" value="1"/>
</dbReference>
<name>A0A1U7HG96_9CYAN</name>
<dbReference type="AlphaFoldDB" id="A0A1U7HG96"/>
<feature type="coiled-coil region" evidence="5">
    <location>
        <begin position="123"/>
        <end position="150"/>
    </location>
</feature>
<dbReference type="RefSeq" id="WP_083602435.1">
    <property type="nucleotide sequence ID" value="NZ_MRCB01000013.1"/>
</dbReference>
<dbReference type="EC" id="5.2.1.8" evidence="1"/>
<dbReference type="InterPro" id="IPR002130">
    <property type="entry name" value="Cyclophilin-type_PPIase_dom"/>
</dbReference>
<proteinExistence type="predicted"/>
<dbReference type="STRING" id="1921803.NIES593_12500"/>
<dbReference type="PANTHER" id="PTHR43246">
    <property type="entry name" value="PEPTIDYL-PROLYL CIS-TRANS ISOMERASE CYP38, CHLOROPLASTIC"/>
    <property type="match status" value="1"/>
</dbReference>
<keyword evidence="5" id="KW-0175">Coiled coil</keyword>
<evidence type="ECO:0000256" key="3">
    <source>
        <dbReference type="ARBA" id="ARBA00023110"/>
    </source>
</evidence>
<protein>
    <recommendedName>
        <fullName evidence="1">peptidylprolyl isomerase</fullName>
        <ecNumber evidence="1">5.2.1.8</ecNumber>
    </recommendedName>
</protein>
<comment type="caution">
    <text evidence="7">The sequence shown here is derived from an EMBL/GenBank/DDBJ whole genome shotgun (WGS) entry which is preliminary data.</text>
</comment>
<dbReference type="Pfam" id="PF21329">
    <property type="entry name" value="CYP38_PsbQ-like"/>
    <property type="match status" value="1"/>
</dbReference>
<evidence type="ECO:0000313" key="8">
    <source>
        <dbReference type="Proteomes" id="UP000186868"/>
    </source>
</evidence>
<dbReference type="Pfam" id="PF00160">
    <property type="entry name" value="Pro_isomerase"/>
    <property type="match status" value="1"/>
</dbReference>
<keyword evidence="2" id="KW-0793">Thylakoid</keyword>
<dbReference type="Gene3D" id="1.20.120.290">
    <property type="entry name" value="Oxygen-evolving enhancer protein 3 (PsbQ), four-helix up-down bundle"/>
    <property type="match status" value="1"/>
</dbReference>
<dbReference type="SUPFAM" id="SSF50891">
    <property type="entry name" value="Cyclophilin-like"/>
    <property type="match status" value="1"/>
</dbReference>
<dbReference type="EMBL" id="MRCB01000013">
    <property type="protein sequence ID" value="OKH22606.1"/>
    <property type="molecule type" value="Genomic_DNA"/>
</dbReference>
<dbReference type="InterPro" id="IPR044665">
    <property type="entry name" value="E_coli_cyclophilin_A-like"/>
</dbReference>
<organism evidence="7 8">
    <name type="scientific">Hydrococcus rivularis NIES-593</name>
    <dbReference type="NCBI Taxonomy" id="1921803"/>
    <lineage>
        <taxon>Bacteria</taxon>
        <taxon>Bacillati</taxon>
        <taxon>Cyanobacteriota</taxon>
        <taxon>Cyanophyceae</taxon>
        <taxon>Pleurocapsales</taxon>
        <taxon>Hydrococcaceae</taxon>
        <taxon>Hydrococcus</taxon>
    </lineage>
</organism>